<protein>
    <submittedName>
        <fullName evidence="5">Peptidase U62</fullName>
    </submittedName>
</protein>
<dbReference type="OrthoDB" id="9803618at2"/>
<comment type="similarity">
    <text evidence="1">Belongs to the peptidase U62 family.</text>
</comment>
<name>A0A0S4KUX3_9BACT</name>
<dbReference type="STRING" id="1715989.NITINOP_1986"/>
<feature type="domain" description="Metalloprotease TldD/E central" evidence="4">
    <location>
        <begin position="135"/>
        <end position="239"/>
    </location>
</feature>
<dbReference type="Pfam" id="PF19289">
    <property type="entry name" value="PmbA_TldD_3rd"/>
    <property type="match status" value="1"/>
</dbReference>
<sequence>MELRPELQSGRSATESDGGYAQLAADILSRAKAGGATEADVVVADGQTLSVQVRVGAVDRLTKAREKRLGLRVFVGKRSATSSTSDFSKESLERLVSETCTLAKTVVEDPTSGLPEATQMATDRPDLDLYDGTILSTENQIEWAKRGEAAAFAADERVTNSEGAEFESSSGRVVLANSHGFIGSYHGSSFSLSVSPIASDARTGSMQRGVWYEVQRKFARLASAESIGREAARRAVRRLGARRVATKRVPVVFDQETAGSLLANLCSAVSGYGLYKRASFLLDQLGRTIASDLITVYDDGRMVGGLGSRPFDGEGVATRKNTIVERGVLTSYLLDTYSGKKMGLPSTGNASRSVGESPSVGPTNFYLVPDTKTPEQIIGSVKEGLYLTELIGFGINMVTGDYSRGASGFWIENGELAFPVEEITIAGNLKQMLKDIEMVGNDLVFRGRVASPTIKIAEMMVAGN</sequence>
<dbReference type="SUPFAM" id="SSF111283">
    <property type="entry name" value="Putative modulator of DNA gyrase, PmbA/TldD"/>
    <property type="match status" value="1"/>
</dbReference>
<feature type="domain" description="Metalloprotease TldD/E C-terminal" evidence="3">
    <location>
        <begin position="246"/>
        <end position="463"/>
    </location>
</feature>
<dbReference type="Proteomes" id="UP000066284">
    <property type="component" value="Chromosome 1"/>
</dbReference>
<dbReference type="InterPro" id="IPR002510">
    <property type="entry name" value="Metalloprtase-TldD/E_N"/>
</dbReference>
<dbReference type="InterPro" id="IPR045569">
    <property type="entry name" value="Metalloprtase-TldD/E_C"/>
</dbReference>
<reference evidence="6" key="1">
    <citation type="submission" date="2015-09" db="EMBL/GenBank/DDBJ databases">
        <authorList>
            <person name="Daims H."/>
        </authorList>
    </citation>
    <scope>NUCLEOTIDE SEQUENCE [LARGE SCALE GENOMIC DNA]</scope>
</reference>
<dbReference type="PANTHER" id="PTHR43421">
    <property type="entry name" value="METALLOPROTEASE PMBA"/>
    <property type="match status" value="1"/>
</dbReference>
<evidence type="ECO:0000313" key="6">
    <source>
        <dbReference type="Proteomes" id="UP000066284"/>
    </source>
</evidence>
<dbReference type="EMBL" id="LN885086">
    <property type="protein sequence ID" value="CUQ66958.1"/>
    <property type="molecule type" value="Genomic_DNA"/>
</dbReference>
<dbReference type="GO" id="GO:0008237">
    <property type="term" value="F:metallopeptidase activity"/>
    <property type="evidence" value="ECO:0007669"/>
    <property type="project" value="InterPro"/>
</dbReference>
<dbReference type="PANTHER" id="PTHR43421:SF1">
    <property type="entry name" value="METALLOPROTEASE PMBA"/>
    <property type="match status" value="1"/>
</dbReference>
<evidence type="ECO:0000259" key="2">
    <source>
        <dbReference type="Pfam" id="PF01523"/>
    </source>
</evidence>
<feature type="domain" description="Metalloprotease TldD/E N-terminal" evidence="2">
    <location>
        <begin position="39"/>
        <end position="101"/>
    </location>
</feature>
<dbReference type="KEGG" id="nio:NITINOP_1986"/>
<proteinExistence type="inferred from homology"/>
<dbReference type="Pfam" id="PF19290">
    <property type="entry name" value="PmbA_TldD_2nd"/>
    <property type="match status" value="1"/>
</dbReference>
<dbReference type="InterPro" id="IPR035068">
    <property type="entry name" value="TldD/PmbA_N"/>
</dbReference>
<dbReference type="InterPro" id="IPR047657">
    <property type="entry name" value="PmbA"/>
</dbReference>
<dbReference type="Gene3D" id="3.30.2290.10">
    <property type="entry name" value="PmbA/TldD superfamily"/>
    <property type="match status" value="1"/>
</dbReference>
<gene>
    <name evidence="5" type="primary">pmbA</name>
    <name evidence="5" type="ORF">NITINOP_1986</name>
</gene>
<evidence type="ECO:0000259" key="4">
    <source>
        <dbReference type="Pfam" id="PF19290"/>
    </source>
</evidence>
<dbReference type="RefSeq" id="WP_082633694.1">
    <property type="nucleotide sequence ID" value="NZ_LN885086.1"/>
</dbReference>
<dbReference type="InterPro" id="IPR036059">
    <property type="entry name" value="TldD/PmbA_sf"/>
</dbReference>
<organism evidence="5 6">
    <name type="scientific">Candidatus Nitrospira inopinata</name>
    <dbReference type="NCBI Taxonomy" id="1715989"/>
    <lineage>
        <taxon>Bacteria</taxon>
        <taxon>Pseudomonadati</taxon>
        <taxon>Nitrospirota</taxon>
        <taxon>Nitrospiria</taxon>
        <taxon>Nitrospirales</taxon>
        <taxon>Nitrospiraceae</taxon>
        <taxon>Nitrospira</taxon>
    </lineage>
</organism>
<evidence type="ECO:0000256" key="1">
    <source>
        <dbReference type="ARBA" id="ARBA00005836"/>
    </source>
</evidence>
<dbReference type="GO" id="GO:0006508">
    <property type="term" value="P:proteolysis"/>
    <property type="evidence" value="ECO:0007669"/>
    <property type="project" value="InterPro"/>
</dbReference>
<evidence type="ECO:0000259" key="3">
    <source>
        <dbReference type="Pfam" id="PF19289"/>
    </source>
</evidence>
<dbReference type="GO" id="GO:0005829">
    <property type="term" value="C:cytosol"/>
    <property type="evidence" value="ECO:0007669"/>
    <property type="project" value="TreeGrafter"/>
</dbReference>
<evidence type="ECO:0000313" key="5">
    <source>
        <dbReference type="EMBL" id="CUQ66958.1"/>
    </source>
</evidence>
<dbReference type="AlphaFoldDB" id="A0A0S4KUX3"/>
<keyword evidence="6" id="KW-1185">Reference proteome</keyword>
<dbReference type="Pfam" id="PF01523">
    <property type="entry name" value="PmbA_TldD_1st"/>
    <property type="match status" value="1"/>
</dbReference>
<dbReference type="InterPro" id="IPR045570">
    <property type="entry name" value="Metalloprtase-TldD/E_cen_dom"/>
</dbReference>
<accession>A0A0S4KUX3</accession>